<dbReference type="InterPro" id="IPR005801">
    <property type="entry name" value="ADC_synthase"/>
</dbReference>
<dbReference type="PANTHER" id="PTHR11236">
    <property type="entry name" value="AMINOBENZOATE/ANTHRANILATE SYNTHASE"/>
    <property type="match status" value="1"/>
</dbReference>
<dbReference type="EC" id="2.6.1.85" evidence="2"/>
<dbReference type="RefSeq" id="WP_068831944.1">
    <property type="nucleotide sequence ID" value="NZ_JBHSMX010000003.1"/>
</dbReference>
<dbReference type="Pfam" id="PF00425">
    <property type="entry name" value="Chorismate_bind"/>
    <property type="match status" value="1"/>
</dbReference>
<comment type="caution">
    <text evidence="2">The sequence shown here is derived from an EMBL/GenBank/DDBJ whole genome shotgun (WGS) entry which is preliminary data.</text>
</comment>
<dbReference type="Gene3D" id="3.20.10.10">
    <property type="entry name" value="D-amino Acid Aminotransferase, subunit A, domain 2"/>
    <property type="match status" value="1"/>
</dbReference>
<dbReference type="SUPFAM" id="SSF56322">
    <property type="entry name" value="ADC synthase"/>
    <property type="match status" value="1"/>
</dbReference>
<feature type="domain" description="Chorismate-utilising enzyme C-terminal" evidence="1">
    <location>
        <begin position="146"/>
        <end position="412"/>
    </location>
</feature>
<dbReference type="InterPro" id="IPR036038">
    <property type="entry name" value="Aminotransferase-like"/>
</dbReference>
<dbReference type="Gene3D" id="3.30.470.10">
    <property type="match status" value="1"/>
</dbReference>
<dbReference type="Pfam" id="PF01063">
    <property type="entry name" value="Aminotran_4"/>
    <property type="match status" value="1"/>
</dbReference>
<dbReference type="InterPro" id="IPR005802">
    <property type="entry name" value="ADC_synth_comp_1"/>
</dbReference>
<accession>A0ABW0Q3Y0</accession>
<dbReference type="InterPro" id="IPR019999">
    <property type="entry name" value="Anth_synth_I-like"/>
</dbReference>
<dbReference type="InterPro" id="IPR015890">
    <property type="entry name" value="Chorismate_C"/>
</dbReference>
<dbReference type="Proteomes" id="UP001596084">
    <property type="component" value="Unassembled WGS sequence"/>
</dbReference>
<proteinExistence type="predicted"/>
<dbReference type="GO" id="GO:0046820">
    <property type="term" value="F:4-amino-4-deoxychorismate synthase activity"/>
    <property type="evidence" value="ECO:0007669"/>
    <property type="project" value="UniProtKB-EC"/>
</dbReference>
<gene>
    <name evidence="2" type="primary">pabB</name>
    <name evidence="2" type="ORF">ACFPP7_01465</name>
</gene>
<dbReference type="NCBIfam" id="TIGR00553">
    <property type="entry name" value="pabB"/>
    <property type="match status" value="1"/>
</dbReference>
<dbReference type="Gene3D" id="3.60.120.10">
    <property type="entry name" value="Anthranilate synthase"/>
    <property type="match status" value="1"/>
</dbReference>
<dbReference type="InterPro" id="IPR043132">
    <property type="entry name" value="BCAT-like_C"/>
</dbReference>
<dbReference type="PRINTS" id="PR00095">
    <property type="entry name" value="ANTSNTHASEI"/>
</dbReference>
<keyword evidence="2" id="KW-0032">Aminotransferase</keyword>
<evidence type="ECO:0000313" key="3">
    <source>
        <dbReference type="Proteomes" id="UP001596084"/>
    </source>
</evidence>
<organism evidence="2 3">
    <name type="scientific">Polaromonas jejuensis</name>
    <dbReference type="NCBI Taxonomy" id="457502"/>
    <lineage>
        <taxon>Bacteria</taxon>
        <taxon>Pseudomonadati</taxon>
        <taxon>Pseudomonadota</taxon>
        <taxon>Betaproteobacteria</taxon>
        <taxon>Burkholderiales</taxon>
        <taxon>Comamonadaceae</taxon>
        <taxon>Polaromonas</taxon>
    </lineage>
</organism>
<dbReference type="InterPro" id="IPR001544">
    <property type="entry name" value="Aminotrans_IV"/>
</dbReference>
<dbReference type="PANTHER" id="PTHR11236:SF50">
    <property type="entry name" value="AMINODEOXYCHORISMATE SYNTHASE COMPONENT 1"/>
    <property type="match status" value="1"/>
</dbReference>
<dbReference type="InterPro" id="IPR043131">
    <property type="entry name" value="BCAT-like_N"/>
</dbReference>
<keyword evidence="3" id="KW-1185">Reference proteome</keyword>
<evidence type="ECO:0000313" key="2">
    <source>
        <dbReference type="EMBL" id="MFC5519584.1"/>
    </source>
</evidence>
<reference evidence="3" key="1">
    <citation type="journal article" date="2019" name="Int. J. Syst. Evol. Microbiol.">
        <title>The Global Catalogue of Microorganisms (GCM) 10K type strain sequencing project: providing services to taxonomists for standard genome sequencing and annotation.</title>
        <authorList>
            <consortium name="The Broad Institute Genomics Platform"/>
            <consortium name="The Broad Institute Genome Sequencing Center for Infectious Disease"/>
            <person name="Wu L."/>
            <person name="Ma J."/>
        </authorList>
    </citation>
    <scope>NUCLEOTIDE SEQUENCE [LARGE SCALE GENOMIC DNA]</scope>
    <source>
        <strain evidence="3">CGMCC 4.7277</strain>
    </source>
</reference>
<name>A0ABW0Q3Y0_9BURK</name>
<dbReference type="SUPFAM" id="SSF56752">
    <property type="entry name" value="D-aminoacid aminotransferase-like PLP-dependent enzymes"/>
    <property type="match status" value="1"/>
</dbReference>
<evidence type="ECO:0000259" key="1">
    <source>
        <dbReference type="Pfam" id="PF00425"/>
    </source>
</evidence>
<keyword evidence="2" id="KW-0808">Transferase</keyword>
<sequence length="629" mass="68250">MPAPIPAPIPAPTPATAPDCFALLDDQEASPSDPRSRLYTGHAGTLCCRHASELPAMLEQMQQALQQGQHAVGLFSYELGAELHRVAPRENNPALTQVLLFERCDRLSAAQVASWLAEREQLTQTVSGNAGQRSAGIARMRSSVTESEFAAAMARIQAYIEAGDTYQINYTYRVRFDAFGSIHALYRRLRARQPVPYGALVALPDGQALLSLSPELFVRHAQGDLVTRPMKGTAAASGDARQDAAHAAALAADPKNRAENVMIVDLLRSDLGRVAQFGSVKVPQLFDVRRYSSVLQMTSTVQARLRDDASLTEVLTALYPCGSITGAPKRRALQIIRELEPDARGFYTGAIGWFEAPTAPQGLGDFCLSVPIRTMVLQAPSGDGLRAGEMGVGAGIVHDSKPQDEYAECQLKAEFLTGLGHDFELFETLHASHDEGCRHLARHLQRLRASACHFGFAYDEEKIRNALEQACAALPAGQPHRLRLALNHAGHCHIQTGLLQPLTGPVRVLLAAQATDAGDLFLRHKTTVRDRYDAAWRDAEAHGAFDKLFFNTDGELTEGARSNVFVKLAGRWYTPPLSCGVLPGVMRAVLLADPAWAATERRLTRDDLRAAEAVVISNALRGALPVTVG</sequence>
<protein>
    <submittedName>
        <fullName evidence="2">Aminodeoxychorismate synthase component I</fullName>
        <ecNumber evidence="2">2.6.1.85</ecNumber>
    </submittedName>
</protein>
<dbReference type="EMBL" id="JBHSMX010000003">
    <property type="protein sequence ID" value="MFC5519584.1"/>
    <property type="molecule type" value="Genomic_DNA"/>
</dbReference>